<dbReference type="GO" id="GO:0003899">
    <property type="term" value="F:DNA-directed RNA polymerase activity"/>
    <property type="evidence" value="ECO:0007669"/>
    <property type="project" value="InterPro"/>
</dbReference>
<evidence type="ECO:0000313" key="2">
    <source>
        <dbReference type="EMBL" id="GAF92735.1"/>
    </source>
</evidence>
<comment type="caution">
    <text evidence="2">The sequence shown here is derived from an EMBL/GenBank/DDBJ whole genome shotgun (WGS) entry which is preliminary data.</text>
</comment>
<name>X0UW90_9ZZZZ</name>
<dbReference type="InterPro" id="IPR002694">
    <property type="entry name" value="Znf_CHC2"/>
</dbReference>
<dbReference type="InterPro" id="IPR036977">
    <property type="entry name" value="DNA_primase_Znf_CHC2"/>
</dbReference>
<reference evidence="2" key="1">
    <citation type="journal article" date="2014" name="Front. Microbiol.">
        <title>High frequency of phylogenetically diverse reductive dehalogenase-homologous genes in deep subseafloor sedimentary metagenomes.</title>
        <authorList>
            <person name="Kawai M."/>
            <person name="Futagami T."/>
            <person name="Toyoda A."/>
            <person name="Takaki Y."/>
            <person name="Nishi S."/>
            <person name="Hori S."/>
            <person name="Arai W."/>
            <person name="Tsubouchi T."/>
            <person name="Morono Y."/>
            <person name="Uchiyama I."/>
            <person name="Ito T."/>
            <person name="Fujiyama A."/>
            <person name="Inagaki F."/>
            <person name="Takami H."/>
        </authorList>
    </citation>
    <scope>NUCLEOTIDE SEQUENCE</scope>
    <source>
        <strain evidence="2">Expedition CK06-06</strain>
    </source>
</reference>
<dbReference type="Gene3D" id="3.90.580.10">
    <property type="entry name" value="Zinc finger, CHC2-type domain"/>
    <property type="match status" value="1"/>
</dbReference>
<sequence length="143" mass="16044">HRLEVIREELARRRRLERYGAPGVSNKGSIPSELLERIKRESPIEEVALSLGLVTRDSRPRIVMRCPLPSHEDEHPSATIYCDEGRWWCHVCNQGDDVIGLVQVVKGLSWRESVAWLADGLGIELPSRRTTKGAGVKVGVDVN</sequence>
<organism evidence="2">
    <name type="scientific">marine sediment metagenome</name>
    <dbReference type="NCBI Taxonomy" id="412755"/>
    <lineage>
        <taxon>unclassified sequences</taxon>
        <taxon>metagenomes</taxon>
        <taxon>ecological metagenomes</taxon>
    </lineage>
</organism>
<dbReference type="Pfam" id="PF01807">
    <property type="entry name" value="Zn_ribbon_DnaG"/>
    <property type="match status" value="1"/>
</dbReference>
<dbReference type="GO" id="GO:0006260">
    <property type="term" value="P:DNA replication"/>
    <property type="evidence" value="ECO:0007669"/>
    <property type="project" value="InterPro"/>
</dbReference>
<accession>X0UW90</accession>
<feature type="non-terminal residue" evidence="2">
    <location>
        <position position="1"/>
    </location>
</feature>
<dbReference type="SUPFAM" id="SSF57783">
    <property type="entry name" value="Zinc beta-ribbon"/>
    <property type="match status" value="1"/>
</dbReference>
<dbReference type="AlphaFoldDB" id="X0UW90"/>
<protein>
    <recommendedName>
        <fullName evidence="1">Zinc finger CHC2-type domain-containing protein</fullName>
    </recommendedName>
</protein>
<dbReference type="GO" id="GO:0003677">
    <property type="term" value="F:DNA binding"/>
    <property type="evidence" value="ECO:0007669"/>
    <property type="project" value="InterPro"/>
</dbReference>
<dbReference type="EMBL" id="BARS01018283">
    <property type="protein sequence ID" value="GAF92735.1"/>
    <property type="molecule type" value="Genomic_DNA"/>
</dbReference>
<dbReference type="GO" id="GO:0008270">
    <property type="term" value="F:zinc ion binding"/>
    <property type="evidence" value="ECO:0007669"/>
    <property type="project" value="InterPro"/>
</dbReference>
<dbReference type="SMART" id="SM00400">
    <property type="entry name" value="ZnF_CHCC"/>
    <property type="match status" value="1"/>
</dbReference>
<feature type="domain" description="Zinc finger CHC2-type" evidence="1">
    <location>
        <begin position="69"/>
        <end position="118"/>
    </location>
</feature>
<gene>
    <name evidence="2" type="ORF">S01H1_29766</name>
</gene>
<evidence type="ECO:0000259" key="1">
    <source>
        <dbReference type="SMART" id="SM00400"/>
    </source>
</evidence>
<proteinExistence type="predicted"/>